<dbReference type="PANTHER" id="PTHR33204">
    <property type="entry name" value="TRANSCRIPTIONAL REGULATOR, MARR FAMILY"/>
    <property type="match status" value="1"/>
</dbReference>
<dbReference type="EMBL" id="JAFIRR010000030">
    <property type="protein sequence ID" value="MCO6415647.1"/>
    <property type="molecule type" value="Genomic_DNA"/>
</dbReference>
<name>A0ABT1D189_9PROT</name>
<dbReference type="PANTHER" id="PTHR33204:SF29">
    <property type="entry name" value="TRANSCRIPTIONAL REGULATOR"/>
    <property type="match status" value="1"/>
</dbReference>
<evidence type="ECO:0000256" key="1">
    <source>
        <dbReference type="ARBA" id="ARBA00023015"/>
    </source>
</evidence>
<keyword evidence="6" id="KW-1185">Reference proteome</keyword>
<accession>A0ABT1D189</accession>
<protein>
    <submittedName>
        <fullName evidence="5">Helix-turn-helix transcriptional regulator</fullName>
    </submittedName>
</protein>
<reference evidence="5 6" key="1">
    <citation type="submission" date="2021-12" db="EMBL/GenBank/DDBJ databases">
        <title>Siccirubricoccus leaddurans sp. nov., a high concentration Zn2+ tolerance bacterium.</title>
        <authorList>
            <person name="Cao Y."/>
        </authorList>
    </citation>
    <scope>NUCLEOTIDE SEQUENCE [LARGE SCALE GENOMIC DNA]</scope>
    <source>
        <strain evidence="5 6">KC 17139</strain>
    </source>
</reference>
<sequence>MIRALRRRLGQITQRMPTKQLRELEEAGLVLRAIHAEAPPRVEYALTASGQGLRPVLLALEQWGQGWMAARGQVPVDQPSSGRAAAT</sequence>
<feature type="domain" description="HTH hxlR-type" evidence="4">
    <location>
        <begin position="1"/>
        <end position="72"/>
    </location>
</feature>
<keyword evidence="3" id="KW-0804">Transcription</keyword>
<proteinExistence type="predicted"/>
<evidence type="ECO:0000313" key="5">
    <source>
        <dbReference type="EMBL" id="MCO6415647.1"/>
    </source>
</evidence>
<dbReference type="SUPFAM" id="SSF46785">
    <property type="entry name" value="Winged helix' DNA-binding domain"/>
    <property type="match status" value="1"/>
</dbReference>
<dbReference type="RefSeq" id="WP_252952245.1">
    <property type="nucleotide sequence ID" value="NZ_JAFIRR010000030.1"/>
</dbReference>
<dbReference type="Proteomes" id="UP001523392">
    <property type="component" value="Unassembled WGS sequence"/>
</dbReference>
<comment type="caution">
    <text evidence="5">The sequence shown here is derived from an EMBL/GenBank/DDBJ whole genome shotgun (WGS) entry which is preliminary data.</text>
</comment>
<dbReference type="Gene3D" id="1.10.10.10">
    <property type="entry name" value="Winged helix-like DNA-binding domain superfamily/Winged helix DNA-binding domain"/>
    <property type="match status" value="1"/>
</dbReference>
<dbReference type="InterPro" id="IPR036388">
    <property type="entry name" value="WH-like_DNA-bd_sf"/>
</dbReference>
<evidence type="ECO:0000259" key="4">
    <source>
        <dbReference type="PROSITE" id="PS51118"/>
    </source>
</evidence>
<evidence type="ECO:0000256" key="2">
    <source>
        <dbReference type="ARBA" id="ARBA00023125"/>
    </source>
</evidence>
<evidence type="ECO:0000256" key="3">
    <source>
        <dbReference type="ARBA" id="ARBA00023163"/>
    </source>
</evidence>
<keyword evidence="2" id="KW-0238">DNA-binding</keyword>
<dbReference type="PROSITE" id="PS51118">
    <property type="entry name" value="HTH_HXLR"/>
    <property type="match status" value="1"/>
</dbReference>
<dbReference type="Pfam" id="PF01638">
    <property type="entry name" value="HxlR"/>
    <property type="match status" value="1"/>
</dbReference>
<organism evidence="5 6">
    <name type="scientific">Siccirubricoccus soli</name>
    <dbReference type="NCBI Taxonomy" id="2899147"/>
    <lineage>
        <taxon>Bacteria</taxon>
        <taxon>Pseudomonadati</taxon>
        <taxon>Pseudomonadota</taxon>
        <taxon>Alphaproteobacteria</taxon>
        <taxon>Acetobacterales</taxon>
        <taxon>Roseomonadaceae</taxon>
        <taxon>Siccirubricoccus</taxon>
    </lineage>
</organism>
<dbReference type="InterPro" id="IPR002577">
    <property type="entry name" value="HTH_HxlR"/>
</dbReference>
<evidence type="ECO:0000313" key="6">
    <source>
        <dbReference type="Proteomes" id="UP001523392"/>
    </source>
</evidence>
<dbReference type="InterPro" id="IPR036390">
    <property type="entry name" value="WH_DNA-bd_sf"/>
</dbReference>
<keyword evidence="1" id="KW-0805">Transcription regulation</keyword>
<gene>
    <name evidence="5" type="ORF">JYK14_05575</name>
</gene>